<proteinExistence type="inferred from homology"/>
<evidence type="ECO:0000256" key="7">
    <source>
        <dbReference type="ARBA" id="ARBA00023027"/>
    </source>
</evidence>
<evidence type="ECO:0000256" key="1">
    <source>
        <dbReference type="ARBA" id="ARBA00004141"/>
    </source>
</evidence>
<dbReference type="GO" id="GO:0016020">
    <property type="term" value="C:membrane"/>
    <property type="evidence" value="ECO:0007669"/>
    <property type="project" value="UniProtKB-SubCell"/>
</dbReference>
<dbReference type="GO" id="GO:0008137">
    <property type="term" value="F:NADH dehydrogenase (ubiquinone) activity"/>
    <property type="evidence" value="ECO:0007669"/>
    <property type="project" value="UniProtKB-EC"/>
</dbReference>
<accession>A0A0C4K5K1</accession>
<sequence length="96" mass="11404">MLFFKLINDNNNFFMASFTFMCKNKNLIHMLLILEFMILLIYSTMCLKLSFNFNDTSMILFYLIFSVCESVLGISMLIFMVRSFGSDYLYNFSFII</sequence>
<dbReference type="Gene3D" id="1.10.287.3510">
    <property type="match status" value="1"/>
</dbReference>
<reference evidence="12" key="1">
    <citation type="submission" date="2014-01" db="EMBL/GenBank/DDBJ databases">
        <title>The mitochondrial genome of the two proturan species Acerella muscorum and Acerentomon microrhinus.</title>
        <authorList>
            <person name="Carapelli A."/>
            <person name="Yun B."/>
            <person name="Nardi F."/>
            <person name="Frati F."/>
        </authorList>
    </citation>
    <scope>NUCLEOTIDE SEQUENCE</scope>
</reference>
<keyword evidence="7" id="KW-0520">NAD</keyword>
<evidence type="ECO:0000256" key="10">
    <source>
        <dbReference type="ARBA" id="ARBA00049551"/>
    </source>
</evidence>
<feature type="transmembrane region" description="Helical" evidence="11">
    <location>
        <begin position="59"/>
        <end position="81"/>
    </location>
</feature>
<geneLocation type="mitochondrion" evidence="12"/>
<evidence type="ECO:0000256" key="5">
    <source>
        <dbReference type="ARBA" id="ARBA00022967"/>
    </source>
</evidence>
<keyword evidence="4 11" id="KW-0812">Transmembrane</keyword>
<keyword evidence="5" id="KW-1278">Translocase</keyword>
<evidence type="ECO:0000256" key="4">
    <source>
        <dbReference type="ARBA" id="ARBA00022692"/>
    </source>
</evidence>
<evidence type="ECO:0000256" key="2">
    <source>
        <dbReference type="ARBA" id="ARBA00010519"/>
    </source>
</evidence>
<dbReference type="CTD" id="4539"/>
<gene>
    <name evidence="12" type="primary">ND4L</name>
</gene>
<keyword evidence="6 11" id="KW-1133">Transmembrane helix</keyword>
<evidence type="ECO:0000256" key="6">
    <source>
        <dbReference type="ARBA" id="ARBA00022989"/>
    </source>
</evidence>
<evidence type="ECO:0000256" key="11">
    <source>
        <dbReference type="SAM" id="Phobius"/>
    </source>
</evidence>
<name>A0A0C4K5K1_9HEXA</name>
<evidence type="ECO:0000256" key="9">
    <source>
        <dbReference type="ARBA" id="ARBA00031586"/>
    </source>
</evidence>
<keyword evidence="8 11" id="KW-0472">Membrane</keyword>
<comment type="similarity">
    <text evidence="2">Belongs to the complex I subunit 4L family.</text>
</comment>
<dbReference type="RefSeq" id="YP_009127090.1">
    <property type="nucleotide sequence ID" value="NC_026675.1"/>
</dbReference>
<comment type="subcellular location">
    <subcellularLocation>
        <location evidence="1">Membrane</location>
        <topology evidence="1">Multi-pass membrane protein</topology>
    </subcellularLocation>
</comment>
<dbReference type="Pfam" id="PF00420">
    <property type="entry name" value="Oxidored_q2"/>
    <property type="match status" value="1"/>
</dbReference>
<protein>
    <recommendedName>
        <fullName evidence="3">NADH-ubiquinone oxidoreductase chain 4L</fullName>
    </recommendedName>
    <alternativeName>
        <fullName evidence="9">NADH dehydrogenase subunit 4L</fullName>
    </alternativeName>
</protein>
<evidence type="ECO:0000256" key="3">
    <source>
        <dbReference type="ARBA" id="ARBA00016612"/>
    </source>
</evidence>
<evidence type="ECO:0000256" key="8">
    <source>
        <dbReference type="ARBA" id="ARBA00023136"/>
    </source>
</evidence>
<comment type="catalytic activity">
    <reaction evidence="10">
        <text>a ubiquinone + NADH + 5 H(+)(in) = a ubiquinol + NAD(+) + 4 H(+)(out)</text>
        <dbReference type="Rhea" id="RHEA:29091"/>
        <dbReference type="Rhea" id="RHEA-COMP:9565"/>
        <dbReference type="Rhea" id="RHEA-COMP:9566"/>
        <dbReference type="ChEBI" id="CHEBI:15378"/>
        <dbReference type="ChEBI" id="CHEBI:16389"/>
        <dbReference type="ChEBI" id="CHEBI:17976"/>
        <dbReference type="ChEBI" id="CHEBI:57540"/>
        <dbReference type="ChEBI" id="CHEBI:57945"/>
        <dbReference type="EC" id="7.1.1.2"/>
    </reaction>
</comment>
<dbReference type="InterPro" id="IPR039428">
    <property type="entry name" value="NUOK/Mnh_C1-like"/>
</dbReference>
<evidence type="ECO:0000313" key="12">
    <source>
        <dbReference type="EMBL" id="AHL42971.1"/>
    </source>
</evidence>
<organism evidence="12">
    <name type="scientific">Acerella muscorum</name>
    <dbReference type="NCBI Taxonomy" id="187596"/>
    <lineage>
        <taxon>Eukaryota</taxon>
        <taxon>Metazoa</taxon>
        <taxon>Ecdysozoa</taxon>
        <taxon>Arthropoda</taxon>
        <taxon>Hexapoda</taxon>
        <taxon>Protura</taxon>
        <taxon>Acerentomata</taxon>
        <taxon>Acerentomidae</taxon>
        <taxon>Acerella</taxon>
    </lineage>
</organism>
<keyword evidence="12" id="KW-0496">Mitochondrion</keyword>
<dbReference type="AlphaFoldDB" id="A0A0C4K5K1"/>
<dbReference type="EMBL" id="KJ101608">
    <property type="protein sequence ID" value="AHL42971.1"/>
    <property type="molecule type" value="Genomic_DNA"/>
</dbReference>
<dbReference type="GeneID" id="23762675"/>
<feature type="transmembrane region" description="Helical" evidence="11">
    <location>
        <begin position="27"/>
        <end position="47"/>
    </location>
</feature>